<keyword evidence="4" id="KW-1185">Reference proteome</keyword>
<dbReference type="Pfam" id="PF01832">
    <property type="entry name" value="Glucosaminidase"/>
    <property type="match status" value="1"/>
</dbReference>
<evidence type="ECO:0000259" key="2">
    <source>
        <dbReference type="SMART" id="SM00047"/>
    </source>
</evidence>
<name>A0ABT8VWI8_9GAMM</name>
<evidence type="ECO:0000256" key="1">
    <source>
        <dbReference type="SAM" id="Phobius"/>
    </source>
</evidence>
<organism evidence="3 4">
    <name type="scientific">Marinobacter suaedae</name>
    <dbReference type="NCBI Taxonomy" id="3057675"/>
    <lineage>
        <taxon>Bacteria</taxon>
        <taxon>Pseudomonadati</taxon>
        <taxon>Pseudomonadota</taxon>
        <taxon>Gammaproteobacteria</taxon>
        <taxon>Pseudomonadales</taxon>
        <taxon>Marinobacteraceae</taxon>
        <taxon>Marinobacter</taxon>
    </lineage>
</organism>
<gene>
    <name evidence="3" type="ORF">QVZ43_01375</name>
</gene>
<protein>
    <submittedName>
        <fullName evidence="3">Glucosaminidase domain-containing protein</fullName>
    </submittedName>
</protein>
<dbReference type="Proteomes" id="UP001168640">
    <property type="component" value="Unassembled WGS sequence"/>
</dbReference>
<evidence type="ECO:0000313" key="4">
    <source>
        <dbReference type="Proteomes" id="UP001168640"/>
    </source>
</evidence>
<comment type="caution">
    <text evidence="3">The sequence shown here is derived from an EMBL/GenBank/DDBJ whole genome shotgun (WGS) entry which is preliminary data.</text>
</comment>
<keyword evidence="1" id="KW-0472">Membrane</keyword>
<dbReference type="EMBL" id="JAUMIS010000001">
    <property type="protein sequence ID" value="MDO3720349.1"/>
    <property type="molecule type" value="Genomic_DNA"/>
</dbReference>
<dbReference type="PANTHER" id="PTHR40572">
    <property type="entry name" value="PROTEIN BAX"/>
    <property type="match status" value="1"/>
</dbReference>
<dbReference type="RefSeq" id="WP_302908585.1">
    <property type="nucleotide sequence ID" value="NZ_JAUMIS010000001.1"/>
</dbReference>
<dbReference type="Gene3D" id="1.10.530.10">
    <property type="match status" value="1"/>
</dbReference>
<keyword evidence="1" id="KW-0812">Transmembrane</keyword>
<dbReference type="InterPro" id="IPR002901">
    <property type="entry name" value="MGlyc_endo_b_GlcNAc-like_dom"/>
</dbReference>
<sequence>MSSGTKALMLMVPLLAFAVGGGFYSPYDEMGGFNDRKQHSSQPPLPALPTWANADLPDFSQYNDITEKKAAFFSFLYPRIVLANSRILMERHYLETLVGKSDLSSKEQRWLANQADRLRVKGEPGSHQFFQQLKHRLDVIPPSLILAQAANESAWGTSRFATAGFNLFGQWCFSRGCGLIPKQRKEGARHEVATFDSPYRSVRAYIENLNRHHSYGTLRKLRADNRQDLPLSGFELAAGLVGYSERGEAYINEIRSIIQYNNLSFYDQDFSRVMQNLSPDRLLSMATSISESNLLPGQTTTKTES</sequence>
<dbReference type="SMART" id="SM00047">
    <property type="entry name" value="LYZ2"/>
    <property type="match status" value="1"/>
</dbReference>
<dbReference type="PANTHER" id="PTHR40572:SF1">
    <property type="entry name" value="PROTEIN BAX"/>
    <property type="match status" value="1"/>
</dbReference>
<keyword evidence="1" id="KW-1133">Transmembrane helix</keyword>
<evidence type="ECO:0000313" key="3">
    <source>
        <dbReference type="EMBL" id="MDO3720349.1"/>
    </source>
</evidence>
<reference evidence="3" key="1">
    <citation type="submission" date="2023-07" db="EMBL/GenBank/DDBJ databases">
        <title>Marinobacter sp. chi1 genome sequencing and assembly.</title>
        <authorList>
            <person name="Park S."/>
        </authorList>
    </citation>
    <scope>NUCLEOTIDE SEQUENCE</scope>
    <source>
        <strain evidence="3">Chi1</strain>
    </source>
</reference>
<dbReference type="InterPro" id="IPR053195">
    <property type="entry name" value="Bax-like"/>
</dbReference>
<feature type="transmembrane region" description="Helical" evidence="1">
    <location>
        <begin position="7"/>
        <end position="27"/>
    </location>
</feature>
<proteinExistence type="predicted"/>
<accession>A0ABT8VWI8</accession>
<feature type="domain" description="Mannosyl-glycoprotein endo-beta-N-acetylglucosamidase-like" evidence="2">
    <location>
        <begin position="117"/>
        <end position="251"/>
    </location>
</feature>